<dbReference type="AlphaFoldDB" id="A0A8B9GAS6"/>
<feature type="modified residue" description="N6-(pyridoxal phosphate)lysine" evidence="5">
    <location>
        <position position="237"/>
    </location>
</feature>
<organism evidence="7 8">
    <name type="scientific">Amazona collaria</name>
    <name type="common">yellow-billed parrot</name>
    <dbReference type="NCBI Taxonomy" id="241587"/>
    <lineage>
        <taxon>Eukaryota</taxon>
        <taxon>Metazoa</taxon>
        <taxon>Chordata</taxon>
        <taxon>Craniata</taxon>
        <taxon>Vertebrata</taxon>
        <taxon>Euteleostomi</taxon>
        <taxon>Archelosauria</taxon>
        <taxon>Archosauria</taxon>
        <taxon>Dinosauria</taxon>
        <taxon>Saurischia</taxon>
        <taxon>Theropoda</taxon>
        <taxon>Coelurosauria</taxon>
        <taxon>Aves</taxon>
        <taxon>Neognathae</taxon>
        <taxon>Neoaves</taxon>
        <taxon>Telluraves</taxon>
        <taxon>Australaves</taxon>
        <taxon>Psittaciformes</taxon>
        <taxon>Psittacidae</taxon>
        <taxon>Amazona</taxon>
    </lineage>
</organism>
<dbReference type="Ensembl" id="ENSACOT00000021507.1">
    <property type="protein sequence ID" value="ENSACOP00000020761.1"/>
    <property type="gene ID" value="ENSACOG00000014272.1"/>
</dbReference>
<dbReference type="FunFam" id="3.90.1150.10:FF:000041">
    <property type="entry name" value="Low-specificity L-threonine aldolase"/>
    <property type="match status" value="1"/>
</dbReference>
<dbReference type="PANTHER" id="PTHR48097:SF9">
    <property type="entry name" value="L-THREONINE ALDOLASE"/>
    <property type="match status" value="1"/>
</dbReference>
<sequence>MLAARSALRRRWLSAAGAGTGSVQPRGPPRLSPHVVDLRSDTVTQPCPAMRRAMARAAVGDDDYGEDPTVNELQRVAAGTLGMEEALFVPTATMANLIAVMCHCQRRGAQVILGRDSHLHVYEHGGVAQVAGVHSQALPDLPDGTFDLELLELTVREAHGSRYHPRPELVCLENTHSSAGGRVLPLAYLQQVRGLADRHGLQVHMDGARLMNAAVAQNVEPARITQHCDSVSLCFSKGLGAPAGAVLAGRRDFVAEAWRMRKLLGGGMRQAGVLAAAALVGLEHVGVKLRRDHDNAWRFAEGIQELNLPLCSVNLMAVETNIVMVNISGGCPSPAELCEHLRAVSREELAKTGHAVSVLLFPWSAHTVRAVWHCDVSARDTELTKKKLEFVARKCQEKLTLGLRPTPPSVGGA</sequence>
<evidence type="ECO:0000313" key="7">
    <source>
        <dbReference type="Ensembl" id="ENSACOP00000020761.1"/>
    </source>
</evidence>
<dbReference type="PIRSF" id="PIRSF017617">
    <property type="entry name" value="Thr_aldolase"/>
    <property type="match status" value="1"/>
</dbReference>
<accession>A0A8B9GAS6</accession>
<dbReference type="NCBIfam" id="NF041359">
    <property type="entry name" value="GntG_guanitoxin"/>
    <property type="match status" value="1"/>
</dbReference>
<dbReference type="GO" id="GO:0006545">
    <property type="term" value="P:glycine biosynthetic process"/>
    <property type="evidence" value="ECO:0007669"/>
    <property type="project" value="TreeGrafter"/>
</dbReference>
<reference evidence="7" key="1">
    <citation type="submission" date="2025-08" db="UniProtKB">
        <authorList>
            <consortium name="Ensembl"/>
        </authorList>
    </citation>
    <scope>IDENTIFICATION</scope>
</reference>
<dbReference type="InterPro" id="IPR023603">
    <property type="entry name" value="Low_specificity_L-TA-like"/>
</dbReference>
<dbReference type="SUPFAM" id="SSF53383">
    <property type="entry name" value="PLP-dependent transferases"/>
    <property type="match status" value="1"/>
</dbReference>
<dbReference type="Pfam" id="PF01212">
    <property type="entry name" value="Beta_elim_lyase"/>
    <property type="match status" value="1"/>
</dbReference>
<evidence type="ECO:0000256" key="5">
    <source>
        <dbReference type="PIRSR" id="PIRSR017617-1"/>
    </source>
</evidence>
<evidence type="ECO:0000259" key="6">
    <source>
        <dbReference type="Pfam" id="PF01212"/>
    </source>
</evidence>
<dbReference type="GO" id="GO:0006567">
    <property type="term" value="P:L-threonine catabolic process"/>
    <property type="evidence" value="ECO:0007669"/>
    <property type="project" value="TreeGrafter"/>
</dbReference>
<dbReference type="Gene3D" id="3.90.1150.10">
    <property type="entry name" value="Aspartate Aminotransferase, domain 1"/>
    <property type="match status" value="1"/>
</dbReference>
<dbReference type="InterPro" id="IPR001597">
    <property type="entry name" value="ArAA_b-elim_lyase/Thr_aldolase"/>
</dbReference>
<dbReference type="InterPro" id="IPR015421">
    <property type="entry name" value="PyrdxlP-dep_Trfase_major"/>
</dbReference>
<dbReference type="InterPro" id="IPR015424">
    <property type="entry name" value="PyrdxlP-dep_Trfase"/>
</dbReference>
<dbReference type="Gene3D" id="3.40.640.10">
    <property type="entry name" value="Type I PLP-dependent aspartate aminotransferase-like (Major domain)"/>
    <property type="match status" value="1"/>
</dbReference>
<dbReference type="GO" id="GO:0005829">
    <property type="term" value="C:cytosol"/>
    <property type="evidence" value="ECO:0007669"/>
    <property type="project" value="TreeGrafter"/>
</dbReference>
<evidence type="ECO:0000256" key="1">
    <source>
        <dbReference type="ARBA" id="ARBA00001933"/>
    </source>
</evidence>
<comment type="cofactor">
    <cofactor evidence="1">
        <name>pyridoxal 5'-phosphate</name>
        <dbReference type="ChEBI" id="CHEBI:597326"/>
    </cofactor>
</comment>
<dbReference type="FunFam" id="3.40.640.10:FF:000030">
    <property type="entry name" value="Low-specificity L-threonine aldolase"/>
    <property type="match status" value="1"/>
</dbReference>
<dbReference type="InterPro" id="IPR015422">
    <property type="entry name" value="PyrdxlP-dep_Trfase_small"/>
</dbReference>
<evidence type="ECO:0000256" key="4">
    <source>
        <dbReference type="ARBA" id="ARBA00023239"/>
    </source>
</evidence>
<evidence type="ECO:0000256" key="3">
    <source>
        <dbReference type="ARBA" id="ARBA00022898"/>
    </source>
</evidence>
<comment type="similarity">
    <text evidence="2">Belongs to the threonine aldolase family.</text>
</comment>
<dbReference type="Proteomes" id="UP000694522">
    <property type="component" value="Unplaced"/>
</dbReference>
<proteinExistence type="inferred from homology"/>
<evidence type="ECO:0000313" key="8">
    <source>
        <dbReference type="Proteomes" id="UP000694522"/>
    </source>
</evidence>
<dbReference type="PANTHER" id="PTHR48097">
    <property type="entry name" value="L-THREONINE ALDOLASE-RELATED"/>
    <property type="match status" value="1"/>
</dbReference>
<dbReference type="GO" id="GO:0008732">
    <property type="term" value="F:L-allo-threonine aldolase activity"/>
    <property type="evidence" value="ECO:0007669"/>
    <property type="project" value="TreeGrafter"/>
</dbReference>
<keyword evidence="8" id="KW-1185">Reference proteome</keyword>
<keyword evidence="3" id="KW-0663">Pyridoxal phosphate</keyword>
<name>A0A8B9GAS6_9PSIT</name>
<reference evidence="7" key="2">
    <citation type="submission" date="2025-09" db="UniProtKB">
        <authorList>
            <consortium name="Ensembl"/>
        </authorList>
    </citation>
    <scope>IDENTIFICATION</scope>
</reference>
<evidence type="ECO:0000256" key="2">
    <source>
        <dbReference type="ARBA" id="ARBA00006966"/>
    </source>
</evidence>
<protein>
    <recommendedName>
        <fullName evidence="6">Aromatic amino acid beta-eliminating lyase/threonine aldolase domain-containing protein</fullName>
    </recommendedName>
</protein>
<keyword evidence="4" id="KW-0456">Lyase</keyword>
<feature type="domain" description="Aromatic amino acid beta-eliminating lyase/threonine aldolase" evidence="6">
    <location>
        <begin position="37"/>
        <end position="327"/>
    </location>
</feature>